<keyword evidence="2 3" id="KW-0732">Signal</keyword>
<dbReference type="Proteomes" id="UP000637002">
    <property type="component" value="Unassembled WGS sequence"/>
</dbReference>
<proteinExistence type="inferred from homology"/>
<comment type="similarity">
    <text evidence="1">Belongs to the leucine-binding protein family.</text>
</comment>
<dbReference type="PANTHER" id="PTHR47235:SF1">
    <property type="entry name" value="BLR6548 PROTEIN"/>
    <property type="match status" value="1"/>
</dbReference>
<dbReference type="Pfam" id="PF13458">
    <property type="entry name" value="Peripla_BP_6"/>
    <property type="match status" value="1"/>
</dbReference>
<feature type="chain" id="PRO_5037115802" evidence="3">
    <location>
        <begin position="21"/>
        <end position="392"/>
    </location>
</feature>
<dbReference type="PANTHER" id="PTHR47235">
    <property type="entry name" value="BLR6548 PROTEIN"/>
    <property type="match status" value="1"/>
</dbReference>
<protein>
    <submittedName>
        <fullName evidence="5">Branched-chain amino acid ABC transporter substrate-binding protein</fullName>
    </submittedName>
</protein>
<organism evidence="5 6">
    <name type="scientific">Chelatococcus reniformis</name>
    <dbReference type="NCBI Taxonomy" id="1494448"/>
    <lineage>
        <taxon>Bacteria</taxon>
        <taxon>Pseudomonadati</taxon>
        <taxon>Pseudomonadota</taxon>
        <taxon>Alphaproteobacteria</taxon>
        <taxon>Hyphomicrobiales</taxon>
        <taxon>Chelatococcaceae</taxon>
        <taxon>Chelatococcus</taxon>
    </lineage>
</organism>
<keyword evidence="6" id="KW-1185">Reference proteome</keyword>
<evidence type="ECO:0000313" key="5">
    <source>
        <dbReference type="EMBL" id="GGC55487.1"/>
    </source>
</evidence>
<evidence type="ECO:0000259" key="4">
    <source>
        <dbReference type="Pfam" id="PF13458"/>
    </source>
</evidence>
<reference evidence="5" key="1">
    <citation type="journal article" date="2014" name="Int. J. Syst. Evol. Microbiol.">
        <title>Complete genome sequence of Corynebacterium casei LMG S-19264T (=DSM 44701T), isolated from a smear-ripened cheese.</title>
        <authorList>
            <consortium name="US DOE Joint Genome Institute (JGI-PGF)"/>
            <person name="Walter F."/>
            <person name="Albersmeier A."/>
            <person name="Kalinowski J."/>
            <person name="Ruckert C."/>
        </authorList>
    </citation>
    <scope>NUCLEOTIDE SEQUENCE</scope>
    <source>
        <strain evidence="5">CGMCC 1.12919</strain>
    </source>
</reference>
<comment type="caution">
    <text evidence="5">The sequence shown here is derived from an EMBL/GenBank/DDBJ whole genome shotgun (WGS) entry which is preliminary data.</text>
</comment>
<dbReference type="InterPro" id="IPR028082">
    <property type="entry name" value="Peripla_BP_I"/>
</dbReference>
<evidence type="ECO:0000256" key="1">
    <source>
        <dbReference type="ARBA" id="ARBA00010062"/>
    </source>
</evidence>
<reference evidence="5" key="2">
    <citation type="submission" date="2020-09" db="EMBL/GenBank/DDBJ databases">
        <authorList>
            <person name="Sun Q."/>
            <person name="Zhou Y."/>
        </authorList>
    </citation>
    <scope>NUCLEOTIDE SEQUENCE</scope>
    <source>
        <strain evidence="5">CGMCC 1.12919</strain>
    </source>
</reference>
<accession>A0A916X8V0</accession>
<name>A0A916X8V0_9HYPH</name>
<evidence type="ECO:0000313" key="6">
    <source>
        <dbReference type="Proteomes" id="UP000637002"/>
    </source>
</evidence>
<dbReference type="RefSeq" id="WP_188608320.1">
    <property type="nucleotide sequence ID" value="NZ_BMGG01000002.1"/>
</dbReference>
<dbReference type="EMBL" id="BMGG01000002">
    <property type="protein sequence ID" value="GGC55487.1"/>
    <property type="molecule type" value="Genomic_DNA"/>
</dbReference>
<dbReference type="InterPro" id="IPR028081">
    <property type="entry name" value="Leu-bd"/>
</dbReference>
<dbReference type="AlphaFoldDB" id="A0A916X8V0"/>
<dbReference type="CDD" id="cd06343">
    <property type="entry name" value="PBP1_ABC_ligand_binding-like"/>
    <property type="match status" value="1"/>
</dbReference>
<feature type="signal peptide" evidence="3">
    <location>
        <begin position="1"/>
        <end position="20"/>
    </location>
</feature>
<evidence type="ECO:0000256" key="2">
    <source>
        <dbReference type="ARBA" id="ARBA00022729"/>
    </source>
</evidence>
<dbReference type="SUPFAM" id="SSF53822">
    <property type="entry name" value="Periplasmic binding protein-like I"/>
    <property type="match status" value="1"/>
</dbReference>
<dbReference type="Gene3D" id="3.40.50.2300">
    <property type="match status" value="2"/>
</dbReference>
<evidence type="ECO:0000256" key="3">
    <source>
        <dbReference type="SAM" id="SignalP"/>
    </source>
</evidence>
<sequence>MGIGLALVAGIGLAAGPAFPASAAQEAIKIGQSSVYSGPASAFSTIPRLQAAYVRMLNQQGGIGGKAIEFISLDDAFTPAKAVENTRKLVEGDGVLFMFSYFGSSQGLATRKYLNSKGIPQLFVSSGAAAFGDYKEFPWTIGWPPTIVSEGRAVGTYIAENLKGQKIGILSENAEYGRDYIRGLKQSLGPAAADIVREMTYEVGDPTIDSQIISLKAADVSVLVDISTPKYAAQAIRKLDSLGWKPAHFIYSASASIGATITPVGADKAVGVMSATFFKDPNDPQWAGDPALKAWTHFMETYFPEGDRREIYNVISYLQGETLKKVLEQCDGDFSRANIMKQATNLDFQPGMLLPGIRIKTAPDDYYPIEQLQMTRFDGTRFVPFGGLISGK</sequence>
<gene>
    <name evidence="5" type="ORF">GCM10010994_12950</name>
</gene>
<feature type="domain" description="Leucine-binding protein" evidence="4">
    <location>
        <begin position="28"/>
        <end position="376"/>
    </location>
</feature>